<organism evidence="1 2">
    <name type="scientific">Gallibacterium anatis</name>
    <dbReference type="NCBI Taxonomy" id="750"/>
    <lineage>
        <taxon>Bacteria</taxon>
        <taxon>Pseudomonadati</taxon>
        <taxon>Pseudomonadota</taxon>
        <taxon>Gammaproteobacteria</taxon>
        <taxon>Pasteurellales</taxon>
        <taxon>Pasteurellaceae</taxon>
        <taxon>Gallibacterium</taxon>
    </lineage>
</organism>
<protein>
    <submittedName>
        <fullName evidence="1">Uncharacterized protein</fullName>
    </submittedName>
</protein>
<evidence type="ECO:0000313" key="1">
    <source>
        <dbReference type="EMBL" id="WIM78802.1"/>
    </source>
</evidence>
<proteinExistence type="predicted"/>
<accession>A0AAX3XAJ6</accession>
<dbReference type="AlphaFoldDB" id="A0AAX3XAJ6"/>
<keyword evidence="2" id="KW-1185">Reference proteome</keyword>
<reference evidence="1 2" key="1">
    <citation type="submission" date="2023-06" db="EMBL/GenBank/DDBJ databases">
        <title>Complete Genome Sequence of Gallibacterium anatis Strain BJF12, Isolated from a chicken with diarrhea.</title>
        <authorList>
            <person name="Guo F."/>
            <person name="Bu W."/>
            <person name="Xu F."/>
            <person name="Wen T."/>
        </authorList>
    </citation>
    <scope>NUCLEOTIDE SEQUENCE [LARGE SCALE GENOMIC DNA]</scope>
    <source>
        <strain evidence="1 2">BJF12</strain>
    </source>
</reference>
<evidence type="ECO:0000313" key="2">
    <source>
        <dbReference type="Proteomes" id="UP001226750"/>
    </source>
</evidence>
<sequence>MTTMKKNKLTEEKKKESIELTNKFEELLNYLGWSKKEFAKKTAQDTNEMDNEKKLYERVKKDLQRGKKGEVHPQTIQRYITDILKHKDYKELSNLIIPLPSDFDKEEDKEFIEGIIEVCKDFSKK</sequence>
<dbReference type="EMBL" id="CP126975">
    <property type="protein sequence ID" value="WIM78802.1"/>
    <property type="molecule type" value="Genomic_DNA"/>
</dbReference>
<dbReference type="Proteomes" id="UP001226750">
    <property type="component" value="Chromosome"/>
</dbReference>
<gene>
    <name evidence="1" type="ORF">QP018_08435</name>
</gene>
<name>A0AAX3XAJ6_9PAST</name>
<dbReference type="RefSeq" id="WP_094871646.1">
    <property type="nucleotide sequence ID" value="NZ_CP114281.1"/>
</dbReference>